<dbReference type="InterPro" id="IPR001030">
    <property type="entry name" value="Acoase/IPM_deHydtase_lsu_aba"/>
</dbReference>
<dbReference type="GO" id="GO:0051539">
    <property type="term" value="F:4 iron, 4 sulfur cluster binding"/>
    <property type="evidence" value="ECO:0007669"/>
    <property type="project" value="UniProtKB-KW"/>
</dbReference>
<dbReference type="GO" id="GO:0009098">
    <property type="term" value="P:L-leucine biosynthetic process"/>
    <property type="evidence" value="ECO:0007669"/>
    <property type="project" value="UniProtKB-UniRule"/>
</dbReference>
<dbReference type="RefSeq" id="WP_201327828.1">
    <property type="nucleotide sequence ID" value="NZ_AP017470.1"/>
</dbReference>
<dbReference type="InterPro" id="IPR050067">
    <property type="entry name" value="IPM_dehydratase_rel_enz"/>
</dbReference>
<keyword evidence="3 8" id="KW-0479">Metal-binding</keyword>
<keyword evidence="11" id="KW-1185">Reference proteome</keyword>
<dbReference type="Proteomes" id="UP000595564">
    <property type="component" value="Chromosome"/>
</dbReference>
<dbReference type="InterPro" id="IPR033941">
    <property type="entry name" value="IPMI_cat"/>
</dbReference>
<evidence type="ECO:0000313" key="10">
    <source>
        <dbReference type="EMBL" id="BBB33518.1"/>
    </source>
</evidence>
<sequence>MGKTFAEKILAKKAGKESVVPGEIVVVKPDYVMSHDNSAAIYGKFKSIGAERVFNPDQVLIILDHCVPAANEKYATNHKTVREFVETYGVKNFYDINTGVCHQVVIEKGYARPGRLIVGSDSHTVSYGALGAFSCGIGRSEAAAIWATGEIWLKVPYTIKVDFKGKLKEGTTAKDVMLYLIGKIGADGALYKSVEFSGEGVKEFSIADRIVFSNMSVEMGAKNGYFAPDEKTYEYLKSRGISESDYEVILPDEDAEYQEIIEIDLSKVEPQVAKPHTVDNVSPVKDVKGTKIHQALIGTCTNGRIEDIRAAVKVLEGRRVNPKVRLLVFPASMEVYMQALKEGLFEKIIEAGGIVMNPGCGPCLGAHEGVLAPGEVCISTANRNFKGRMGCKEAFIYLASPETVAASAIKGEICTVEDLK</sequence>
<organism evidence="10 11">
    <name type="scientific">Thermotomaculum hydrothermale</name>
    <dbReference type="NCBI Taxonomy" id="981385"/>
    <lineage>
        <taxon>Bacteria</taxon>
        <taxon>Pseudomonadati</taxon>
        <taxon>Acidobacteriota</taxon>
        <taxon>Holophagae</taxon>
        <taxon>Thermotomaculales</taxon>
        <taxon>Thermotomaculaceae</taxon>
        <taxon>Thermotomaculum</taxon>
    </lineage>
</organism>
<comment type="subunit">
    <text evidence="8">Heterodimer of LeuC and LeuD.</text>
</comment>
<keyword evidence="1 8" id="KW-0432">Leucine biosynthesis</keyword>
<evidence type="ECO:0000256" key="3">
    <source>
        <dbReference type="ARBA" id="ARBA00022723"/>
    </source>
</evidence>
<evidence type="ECO:0000256" key="1">
    <source>
        <dbReference type="ARBA" id="ARBA00022430"/>
    </source>
</evidence>
<dbReference type="InterPro" id="IPR018136">
    <property type="entry name" value="Aconitase_4Fe-4S_BS"/>
</dbReference>
<comment type="cofactor">
    <cofactor evidence="8">
        <name>[4Fe-4S] cluster</name>
        <dbReference type="ChEBI" id="CHEBI:49883"/>
    </cofactor>
    <text evidence="8">Binds 1 [4Fe-4S] cluster per subunit.</text>
</comment>
<dbReference type="EMBL" id="AP017470">
    <property type="protein sequence ID" value="BBB33518.1"/>
    <property type="molecule type" value="Genomic_DNA"/>
</dbReference>
<feature type="binding site" evidence="8">
    <location>
        <position position="363"/>
    </location>
    <ligand>
        <name>[4Fe-4S] cluster</name>
        <dbReference type="ChEBI" id="CHEBI:49883"/>
    </ligand>
</feature>
<gene>
    <name evidence="8" type="primary">leuC</name>
    <name evidence="10" type="ORF">TTHT_2079</name>
</gene>
<evidence type="ECO:0000256" key="7">
    <source>
        <dbReference type="ARBA" id="ARBA00023304"/>
    </source>
</evidence>
<keyword evidence="8" id="KW-0028">Amino-acid biosynthesis</keyword>
<dbReference type="GO" id="GO:0046872">
    <property type="term" value="F:metal ion binding"/>
    <property type="evidence" value="ECO:0007669"/>
    <property type="project" value="UniProtKB-KW"/>
</dbReference>
<protein>
    <recommendedName>
        <fullName evidence="8">3-isopropylmalate dehydratase large subunit</fullName>
        <ecNumber evidence="8">4.2.1.33</ecNumber>
    </recommendedName>
    <alternativeName>
        <fullName evidence="8">Alpha-IPM isomerase</fullName>
        <shortName evidence="8">IPMI</shortName>
    </alternativeName>
    <alternativeName>
        <fullName evidence="8">Isopropylmalate isomerase</fullName>
    </alternativeName>
</protein>
<dbReference type="Pfam" id="PF00330">
    <property type="entry name" value="Aconitase"/>
    <property type="match status" value="1"/>
</dbReference>
<dbReference type="CDD" id="cd01583">
    <property type="entry name" value="IPMI"/>
    <property type="match status" value="1"/>
</dbReference>
<keyword evidence="2 8" id="KW-0004">4Fe-4S</keyword>
<feature type="domain" description="Aconitase/3-isopropylmalate dehydratase large subunit alpha/beta/alpha" evidence="9">
    <location>
        <begin position="7"/>
        <end position="286"/>
    </location>
</feature>
<dbReference type="UniPathway" id="UPA00048">
    <property type="reaction ID" value="UER00071"/>
</dbReference>
<dbReference type="EC" id="4.2.1.33" evidence="8"/>
<dbReference type="NCBIfam" id="TIGR01343">
    <property type="entry name" value="hacA_fam"/>
    <property type="match status" value="1"/>
</dbReference>
<evidence type="ECO:0000256" key="4">
    <source>
        <dbReference type="ARBA" id="ARBA00023004"/>
    </source>
</evidence>
<reference evidence="10 11" key="1">
    <citation type="journal article" date="2012" name="Extremophiles">
        <title>Thermotomaculum hydrothermale gen. nov., sp. nov., a novel heterotrophic thermophile within the phylum Acidobacteria from a deep-sea hydrothermal vent chimney in the Southern Okinawa Trough.</title>
        <authorList>
            <person name="Izumi H."/>
            <person name="Nunoura T."/>
            <person name="Miyazaki M."/>
            <person name="Mino S."/>
            <person name="Toki T."/>
            <person name="Takai K."/>
            <person name="Sako Y."/>
            <person name="Sawabe T."/>
            <person name="Nakagawa S."/>
        </authorList>
    </citation>
    <scope>NUCLEOTIDE SEQUENCE [LARGE SCALE GENOMIC DNA]</scope>
    <source>
        <strain evidence="10 11">AC55</strain>
    </source>
</reference>
<name>A0A7R6PPM4_9BACT</name>
<dbReference type="GO" id="GO:0003861">
    <property type="term" value="F:3-isopropylmalate dehydratase activity"/>
    <property type="evidence" value="ECO:0007669"/>
    <property type="project" value="UniProtKB-UniRule"/>
</dbReference>
<keyword evidence="4 8" id="KW-0408">Iron</keyword>
<evidence type="ECO:0000313" key="11">
    <source>
        <dbReference type="Proteomes" id="UP000595564"/>
    </source>
</evidence>
<accession>A0A7R6PPM4</accession>
<keyword evidence="6 8" id="KW-0456">Lyase</keyword>
<dbReference type="SUPFAM" id="SSF53732">
    <property type="entry name" value="Aconitase iron-sulfur domain"/>
    <property type="match status" value="1"/>
</dbReference>
<dbReference type="InterPro" id="IPR006251">
    <property type="entry name" value="Homoacnase/IPMdehydase_lsu"/>
</dbReference>
<keyword evidence="5 8" id="KW-0411">Iron-sulfur</keyword>
<dbReference type="Gene3D" id="3.30.499.10">
    <property type="entry name" value="Aconitase, domain 3"/>
    <property type="match status" value="2"/>
</dbReference>
<dbReference type="InterPro" id="IPR015931">
    <property type="entry name" value="Acnase/IPM_dHydase_lsu_aba_1/3"/>
</dbReference>
<comment type="pathway">
    <text evidence="8">Amino-acid biosynthesis; L-leucine biosynthesis; L-leucine from 3-methyl-2-oxobutanoate: step 2/4.</text>
</comment>
<dbReference type="AlphaFoldDB" id="A0A7R6PPM4"/>
<feature type="binding site" evidence="8">
    <location>
        <position position="360"/>
    </location>
    <ligand>
        <name>[4Fe-4S] cluster</name>
        <dbReference type="ChEBI" id="CHEBI:49883"/>
    </ligand>
</feature>
<evidence type="ECO:0000259" key="9">
    <source>
        <dbReference type="Pfam" id="PF00330"/>
    </source>
</evidence>
<evidence type="ECO:0000256" key="8">
    <source>
        <dbReference type="HAMAP-Rule" id="MF_01027"/>
    </source>
</evidence>
<dbReference type="PANTHER" id="PTHR43822:SF2">
    <property type="entry name" value="HOMOACONITASE, MITOCHONDRIAL"/>
    <property type="match status" value="1"/>
</dbReference>
<dbReference type="PANTHER" id="PTHR43822">
    <property type="entry name" value="HOMOACONITASE, MITOCHONDRIAL-RELATED"/>
    <property type="match status" value="1"/>
</dbReference>
<proteinExistence type="inferred from homology"/>
<evidence type="ECO:0000256" key="5">
    <source>
        <dbReference type="ARBA" id="ARBA00023014"/>
    </source>
</evidence>
<comment type="catalytic activity">
    <reaction evidence="8">
        <text>(2R,3S)-3-isopropylmalate = (2S)-2-isopropylmalate</text>
        <dbReference type="Rhea" id="RHEA:32287"/>
        <dbReference type="ChEBI" id="CHEBI:1178"/>
        <dbReference type="ChEBI" id="CHEBI:35121"/>
        <dbReference type="EC" id="4.2.1.33"/>
    </reaction>
</comment>
<comment type="function">
    <text evidence="8">Catalyzes the isomerization between 2-isopropylmalate and 3-isopropylmalate, via the formation of 2-isopropylmaleate.</text>
</comment>
<evidence type="ECO:0000256" key="6">
    <source>
        <dbReference type="ARBA" id="ARBA00023239"/>
    </source>
</evidence>
<dbReference type="HAMAP" id="MF_01027">
    <property type="entry name" value="LeuC_type2"/>
    <property type="match status" value="1"/>
</dbReference>
<dbReference type="InterPro" id="IPR011826">
    <property type="entry name" value="HAcnase/IPMdehydase_lsu_prok"/>
</dbReference>
<feature type="binding site" evidence="8">
    <location>
        <position position="300"/>
    </location>
    <ligand>
        <name>[4Fe-4S] cluster</name>
        <dbReference type="ChEBI" id="CHEBI:49883"/>
    </ligand>
</feature>
<dbReference type="PROSITE" id="PS00450">
    <property type="entry name" value="ACONITASE_1"/>
    <property type="match status" value="1"/>
</dbReference>
<dbReference type="InterPro" id="IPR036008">
    <property type="entry name" value="Aconitase_4Fe-4S_dom"/>
</dbReference>
<dbReference type="PRINTS" id="PR00415">
    <property type="entry name" value="ACONITASE"/>
</dbReference>
<dbReference type="NCBIfam" id="TIGR02086">
    <property type="entry name" value="IPMI_arch"/>
    <property type="match status" value="1"/>
</dbReference>
<comment type="similarity">
    <text evidence="8">Belongs to the aconitase/IPM isomerase family. LeuC type 2 subfamily.</text>
</comment>
<keyword evidence="7 8" id="KW-0100">Branched-chain amino acid biosynthesis</keyword>
<dbReference type="KEGG" id="thyd:TTHT_2079"/>
<dbReference type="PROSITE" id="PS01244">
    <property type="entry name" value="ACONITASE_2"/>
    <property type="match status" value="1"/>
</dbReference>
<dbReference type="NCBIfam" id="NF001614">
    <property type="entry name" value="PRK00402.1"/>
    <property type="match status" value="1"/>
</dbReference>
<evidence type="ECO:0000256" key="2">
    <source>
        <dbReference type="ARBA" id="ARBA00022485"/>
    </source>
</evidence>